<dbReference type="SUPFAM" id="SSF51735">
    <property type="entry name" value="NAD(P)-binding Rossmann-fold domains"/>
    <property type="match status" value="1"/>
</dbReference>
<dbReference type="FunFam" id="3.40.50.720:FF:000072">
    <property type="entry name" value="Saccharopine dehydrogenase [NADP(+), L-glutamate-forming]"/>
    <property type="match status" value="1"/>
</dbReference>
<dbReference type="AlphaFoldDB" id="A0A0D8JFS9"/>
<proteinExistence type="predicted"/>
<dbReference type="Proteomes" id="UP000032544">
    <property type="component" value="Unassembled WGS sequence"/>
</dbReference>
<feature type="domain" description="Saccharopine dehydrogenase NADP binding" evidence="3">
    <location>
        <begin position="3"/>
        <end position="117"/>
    </location>
</feature>
<dbReference type="GO" id="GO:0005737">
    <property type="term" value="C:cytoplasm"/>
    <property type="evidence" value="ECO:0007669"/>
    <property type="project" value="TreeGrafter"/>
</dbReference>
<evidence type="ECO:0000256" key="2">
    <source>
        <dbReference type="ARBA" id="ARBA00023002"/>
    </source>
</evidence>
<dbReference type="InterPro" id="IPR036291">
    <property type="entry name" value="NAD(P)-bd_dom_sf"/>
</dbReference>
<evidence type="ECO:0000313" key="5">
    <source>
        <dbReference type="EMBL" id="KJF45431.1"/>
    </source>
</evidence>
<dbReference type="PANTHER" id="PTHR11133">
    <property type="entry name" value="SACCHAROPINE DEHYDROGENASE"/>
    <property type="match status" value="1"/>
</dbReference>
<dbReference type="InterPro" id="IPR032095">
    <property type="entry name" value="Sacchrp_dh-like_C"/>
</dbReference>
<dbReference type="GO" id="GO:0019878">
    <property type="term" value="P:lysine biosynthetic process via aminoadipic acid"/>
    <property type="evidence" value="ECO:0007669"/>
    <property type="project" value="TreeGrafter"/>
</dbReference>
<evidence type="ECO:0000313" key="6">
    <source>
        <dbReference type="Proteomes" id="UP000032544"/>
    </source>
</evidence>
<evidence type="ECO:0000256" key="1">
    <source>
        <dbReference type="ARBA" id="ARBA00022857"/>
    </source>
</evidence>
<dbReference type="InterPro" id="IPR005097">
    <property type="entry name" value="Sacchrp_dh_NADP-bd"/>
</dbReference>
<dbReference type="Gene3D" id="3.30.360.10">
    <property type="entry name" value="Dihydrodipicolinate Reductase, domain 2"/>
    <property type="match status" value="1"/>
</dbReference>
<dbReference type="Pfam" id="PF16653">
    <property type="entry name" value="Sacchrp_dh_C"/>
    <property type="match status" value="1"/>
</dbReference>
<keyword evidence="6" id="KW-1185">Reference proteome</keyword>
<comment type="caution">
    <text evidence="5">The sequence shown here is derived from an EMBL/GenBank/DDBJ whole genome shotgun (WGS) entry which is preliminary data.</text>
</comment>
<name>A0A0D8JFS9_9BACT</name>
<evidence type="ECO:0008006" key="7">
    <source>
        <dbReference type="Google" id="ProtNLM"/>
    </source>
</evidence>
<sequence length="443" mass="49392">MKVLLLGAGMVAKPLADYILDNQIELTIASRTLAKADKLIRNRANGKATQWTTDDLTQLDELIASHDLTVSLLPYAYHVTVAKLCIQHKKNMVTTSYVSEEMKALDPEAKKAGIIILNEIGVDPGFDHMTAMRIIDKVKDKGGKVKEFYSLCGALAAPEETNNPFKYKFSWSPKGVIMAGNNGAKYLKGGEIVELPTEDLFKNPLKIDFPEVGEMEVYPNRDSLAYIDQYGLKDVTTMYRGTFRYPNWCEIMDAIKTLGLVTYDKQSFAGKTYKKIMARQLDVYPANIKEKAAERLRLPIDSPAILAMEWLGLFSDYMVAMDEGSNFDMVTDLMLKKMMLPEGARDMVIMLHSFLVKNADGSIEVIKSRLLDFATKEDTSIARTVGLPAAIAVKMILDGKITDTGVHIPVSKSIYEPVLTELEKLGITMKEEWGLKESAKISC</sequence>
<dbReference type="Gene3D" id="3.40.50.720">
    <property type="entry name" value="NAD(P)-binding Rossmann-like Domain"/>
    <property type="match status" value="1"/>
</dbReference>
<keyword evidence="1" id="KW-0521">NADP</keyword>
<organism evidence="5 6">
    <name type="scientific">Draconibacterium sediminis</name>
    <dbReference type="NCBI Taxonomy" id="1544798"/>
    <lineage>
        <taxon>Bacteria</taxon>
        <taxon>Pseudomonadati</taxon>
        <taxon>Bacteroidota</taxon>
        <taxon>Bacteroidia</taxon>
        <taxon>Marinilabiliales</taxon>
        <taxon>Prolixibacteraceae</taxon>
        <taxon>Draconibacterium</taxon>
    </lineage>
</organism>
<accession>A0A0D8JFS9</accession>
<feature type="domain" description="Saccharopine dehydrogenase-like C-terminal" evidence="4">
    <location>
        <begin position="121"/>
        <end position="427"/>
    </location>
</feature>
<dbReference type="InterPro" id="IPR051168">
    <property type="entry name" value="AASS"/>
</dbReference>
<keyword evidence="2" id="KW-0560">Oxidoreductase</keyword>
<dbReference type="FunFam" id="3.30.360.10:FF:000008">
    <property type="entry name" value="Alpha-aminoadipic semialdehyde synthase, mitochondrial"/>
    <property type="match status" value="1"/>
</dbReference>
<evidence type="ECO:0000259" key="3">
    <source>
        <dbReference type="Pfam" id="PF03435"/>
    </source>
</evidence>
<reference evidence="5 6" key="1">
    <citation type="submission" date="2014-09" db="EMBL/GenBank/DDBJ databases">
        <title>Draft Genome Sequence of Draconibacterium sp. JN14CK-3.</title>
        <authorList>
            <person name="Dong C."/>
            <person name="Lai Q."/>
            <person name="Shao Z."/>
        </authorList>
    </citation>
    <scope>NUCLEOTIDE SEQUENCE [LARGE SCALE GENOMIC DNA]</scope>
    <source>
        <strain evidence="5 6">JN14CK-3</strain>
    </source>
</reference>
<dbReference type="EMBL" id="JRHC01000001">
    <property type="protein sequence ID" value="KJF45431.1"/>
    <property type="molecule type" value="Genomic_DNA"/>
</dbReference>
<dbReference type="PANTHER" id="PTHR11133:SF22">
    <property type="entry name" value="ALPHA-AMINOADIPIC SEMIALDEHYDE SYNTHASE, MITOCHONDRIAL"/>
    <property type="match status" value="1"/>
</dbReference>
<gene>
    <name evidence="5" type="ORF">LH29_08735</name>
</gene>
<dbReference type="GO" id="GO:0004753">
    <property type="term" value="F:saccharopine dehydrogenase activity"/>
    <property type="evidence" value="ECO:0007669"/>
    <property type="project" value="TreeGrafter"/>
</dbReference>
<evidence type="ECO:0000259" key="4">
    <source>
        <dbReference type="Pfam" id="PF16653"/>
    </source>
</evidence>
<protein>
    <recommendedName>
        <fullName evidence="7">Saccharopine dehydrogenase</fullName>
    </recommendedName>
</protein>
<dbReference type="SUPFAM" id="SSF55347">
    <property type="entry name" value="Glyceraldehyde-3-phosphate dehydrogenase-like, C-terminal domain"/>
    <property type="match status" value="1"/>
</dbReference>
<dbReference type="Gene3D" id="1.10.1870.10">
    <property type="entry name" value="Domain 3, Saccharopine reductase"/>
    <property type="match status" value="1"/>
</dbReference>
<dbReference type="STRING" id="1544798.LH29_08735"/>
<dbReference type="Pfam" id="PF03435">
    <property type="entry name" value="Sacchrp_dh_NADP"/>
    <property type="match status" value="1"/>
</dbReference>